<dbReference type="AlphaFoldDB" id="A0A9P4XSQ3"/>
<sequence length="57" mass="5767">MGTERGGLGALLCLAVKVAASRPQAPGQIVPWLPLVLLHPVFPPGAASESSGPNVHT</sequence>
<feature type="chain" id="PRO_5040114941" evidence="1">
    <location>
        <begin position="21"/>
        <end position="57"/>
    </location>
</feature>
<dbReference type="EMBL" id="MU032354">
    <property type="protein sequence ID" value="KAF3760020.1"/>
    <property type="molecule type" value="Genomic_DNA"/>
</dbReference>
<proteinExistence type="predicted"/>
<dbReference type="RefSeq" id="XP_040770999.1">
    <property type="nucleotide sequence ID" value="XM_040919920.1"/>
</dbReference>
<organism evidence="2 3">
    <name type="scientific">Cryphonectria parasitica (strain ATCC 38755 / EP155)</name>
    <dbReference type="NCBI Taxonomy" id="660469"/>
    <lineage>
        <taxon>Eukaryota</taxon>
        <taxon>Fungi</taxon>
        <taxon>Dikarya</taxon>
        <taxon>Ascomycota</taxon>
        <taxon>Pezizomycotina</taxon>
        <taxon>Sordariomycetes</taxon>
        <taxon>Sordariomycetidae</taxon>
        <taxon>Diaporthales</taxon>
        <taxon>Cryphonectriaceae</taxon>
        <taxon>Cryphonectria-Endothia species complex</taxon>
        <taxon>Cryphonectria</taxon>
    </lineage>
</organism>
<feature type="signal peptide" evidence="1">
    <location>
        <begin position="1"/>
        <end position="20"/>
    </location>
</feature>
<keyword evidence="1" id="KW-0732">Signal</keyword>
<accession>A0A9P4XSQ3</accession>
<protein>
    <submittedName>
        <fullName evidence="2">Uncharacterized protein</fullName>
    </submittedName>
</protein>
<name>A0A9P4XSQ3_CRYP1</name>
<comment type="caution">
    <text evidence="2">The sequence shown here is derived from an EMBL/GenBank/DDBJ whole genome shotgun (WGS) entry which is preliminary data.</text>
</comment>
<keyword evidence="3" id="KW-1185">Reference proteome</keyword>
<gene>
    <name evidence="2" type="ORF">M406DRAFT_324884</name>
</gene>
<dbReference type="GeneID" id="63837049"/>
<reference evidence="2" key="1">
    <citation type="journal article" date="2020" name="Phytopathology">
        <title>Genome sequence of the chestnut blight fungus Cryphonectria parasitica EP155: A fundamental resource for an archetypical invasive plant pathogen.</title>
        <authorList>
            <person name="Crouch J.A."/>
            <person name="Dawe A."/>
            <person name="Aerts A."/>
            <person name="Barry K."/>
            <person name="Churchill A.C.L."/>
            <person name="Grimwood J."/>
            <person name="Hillman B."/>
            <person name="Milgroom M.G."/>
            <person name="Pangilinan J."/>
            <person name="Smith M."/>
            <person name="Salamov A."/>
            <person name="Schmutz J."/>
            <person name="Yadav J."/>
            <person name="Grigoriev I.V."/>
            <person name="Nuss D."/>
        </authorList>
    </citation>
    <scope>NUCLEOTIDE SEQUENCE</scope>
    <source>
        <strain evidence="2">EP155</strain>
    </source>
</reference>
<evidence type="ECO:0000313" key="2">
    <source>
        <dbReference type="EMBL" id="KAF3760020.1"/>
    </source>
</evidence>
<evidence type="ECO:0000313" key="3">
    <source>
        <dbReference type="Proteomes" id="UP000803844"/>
    </source>
</evidence>
<evidence type="ECO:0000256" key="1">
    <source>
        <dbReference type="SAM" id="SignalP"/>
    </source>
</evidence>
<dbReference type="Proteomes" id="UP000803844">
    <property type="component" value="Unassembled WGS sequence"/>
</dbReference>